<dbReference type="AlphaFoldDB" id="A0A5B9QL03"/>
<dbReference type="Proteomes" id="UP000325286">
    <property type="component" value="Chromosome"/>
</dbReference>
<feature type="region of interest" description="Disordered" evidence="1">
    <location>
        <begin position="267"/>
        <end position="292"/>
    </location>
</feature>
<gene>
    <name evidence="3" type="ORF">UC8_18060</name>
</gene>
<proteinExistence type="predicted"/>
<evidence type="ECO:0000313" key="3">
    <source>
        <dbReference type="EMBL" id="QEG39807.1"/>
    </source>
</evidence>
<evidence type="ECO:0000256" key="1">
    <source>
        <dbReference type="SAM" id="MobiDB-lite"/>
    </source>
</evidence>
<reference evidence="3 4" key="1">
    <citation type="submission" date="2019-08" db="EMBL/GenBank/DDBJ databases">
        <title>Deep-cultivation of Planctomycetes and their phenomic and genomic characterization uncovers novel biology.</title>
        <authorList>
            <person name="Wiegand S."/>
            <person name="Jogler M."/>
            <person name="Boedeker C."/>
            <person name="Pinto D."/>
            <person name="Vollmers J."/>
            <person name="Rivas-Marin E."/>
            <person name="Kohn T."/>
            <person name="Peeters S.H."/>
            <person name="Heuer A."/>
            <person name="Rast P."/>
            <person name="Oberbeckmann S."/>
            <person name="Bunk B."/>
            <person name="Jeske O."/>
            <person name="Meyerdierks A."/>
            <person name="Storesund J.E."/>
            <person name="Kallscheuer N."/>
            <person name="Luecker S."/>
            <person name="Lage O.M."/>
            <person name="Pohl T."/>
            <person name="Merkel B.J."/>
            <person name="Hornburger P."/>
            <person name="Mueller R.-W."/>
            <person name="Bruemmer F."/>
            <person name="Labrenz M."/>
            <person name="Spormann A.M."/>
            <person name="Op den Camp H."/>
            <person name="Overmann J."/>
            <person name="Amann R."/>
            <person name="Jetten M.S.M."/>
            <person name="Mascher T."/>
            <person name="Medema M.H."/>
            <person name="Devos D.P."/>
            <person name="Kaster A.-K."/>
            <person name="Ovreas L."/>
            <person name="Rohde M."/>
            <person name="Galperin M.Y."/>
            <person name="Jogler C."/>
        </authorList>
    </citation>
    <scope>NUCLEOTIDE SEQUENCE [LARGE SCALE GENOMIC DNA]</scope>
    <source>
        <strain evidence="3 4">UC8</strain>
    </source>
</reference>
<dbReference type="RefSeq" id="WP_068134233.1">
    <property type="nucleotide sequence ID" value="NZ_CP042914.1"/>
</dbReference>
<evidence type="ECO:0000313" key="4">
    <source>
        <dbReference type="Proteomes" id="UP000325286"/>
    </source>
</evidence>
<sequence length="980" mass="107514">MNTFTLRLTHRPHPQSEPASGFVILGDTPRQWLSILFHERTADAIADAAPSCLQKSVQSREQNGQTYERWRFFVLPQSASDNRPLGLVCLPDGSASGSQPPPGTAPLGTIPLGTIPLACYGGRNAKASSSLWVPTDSRWCPELPESHVARLLPEGLVCLWMASTGLIGFETHDRLRLDELVSVSPPEFPPDDAEHAWQPPPQPVALPPQLTGLSLAEPPSLDSLFGDAGQSIGNHSDQVQKWSSDSLGGQIQSRLLKMLKQWGIGDSASETSDNADSPENPDKASAGSSKPSWLSSKMFQMLQTQREQQLSKLIDMLGRDPDQALQYALPIGGEGSYRGVAPPGGLLPPQHPDFSLSGLRGGGRADFWDVDYAMRNRLDQAYRQQANREVSLGRLRRAAYIYAHLLGDFASAAMTLEQGQYYAEAAALYLHKLNQHQNAARCLAAAGQFADAAEIYEQQNDFVSAGEVWQNAGDDRRASELFRKAVQFQIANQKPLLAAELLDSRLHDRPAAIALLLEQWPGGVTPVPAITQAFVWLGEDGEHQRAHDLLDRVLENPPHQDLLAVATVTAELAVSYPDLSLRRAAEDGCRVAVATNLQSAPTLEVRERMMRLRKLIPDDSHLLRDVTRYLTTQPAAASVSASMSPSLAPLEYLGRFDLPAMQRYVHLQMIRGDLFALGTKRYKLAATRVADLATTTPRQQTCLLQLGQPLPEPVACAVHTSLGSDKTNVAIYFGGPTPVHFRSDSLHSPFQQTPWWLSTPTDMSGFTGNATCVATDQSGGLWTLSAGDEGIMLREIRPLEKNVRSYPLSEALNAELMTPNTYSHAPDQFRLDNLHLTCVANTPYVLINHLLWELSDGYPTVIETLPGTVNSLCRSLPHTRRRLAIAHSQGVDIYWLDQGQRNLQSIERGTPHHHVALLHGAQLAAIADQTLTIYRIRSEAVKKTRQVKLRAGNVLALLSVSTECLGVVYEDGSVDRYKVA</sequence>
<feature type="region of interest" description="Disordered" evidence="1">
    <location>
        <begin position="224"/>
        <end position="244"/>
    </location>
</feature>
<feature type="compositionally biased region" description="Polar residues" evidence="1">
    <location>
        <begin position="268"/>
        <end position="277"/>
    </location>
</feature>
<protein>
    <recommendedName>
        <fullName evidence="2">MoxR-vWA-beta-propeller ternary system domain-containing protein</fullName>
    </recommendedName>
</protein>
<accession>A0A5B9QL03</accession>
<keyword evidence="4" id="KW-1185">Reference proteome</keyword>
<dbReference type="InterPro" id="IPR045551">
    <property type="entry name" value="bpX3"/>
</dbReference>
<dbReference type="EMBL" id="CP042914">
    <property type="protein sequence ID" value="QEG39807.1"/>
    <property type="molecule type" value="Genomic_DNA"/>
</dbReference>
<dbReference type="Pfam" id="PF19919">
    <property type="entry name" value="bpX3"/>
    <property type="match status" value="1"/>
</dbReference>
<name>A0A5B9QL03_9BACT</name>
<dbReference type="KEGG" id="rul:UC8_18060"/>
<evidence type="ECO:0000259" key="2">
    <source>
        <dbReference type="Pfam" id="PF19919"/>
    </source>
</evidence>
<feature type="domain" description="MoxR-vWA-beta-propeller ternary system" evidence="2">
    <location>
        <begin position="67"/>
        <end position="227"/>
    </location>
</feature>
<dbReference type="OrthoDB" id="212946at2"/>
<organism evidence="3 4">
    <name type="scientific">Roseimaritima ulvae</name>
    <dbReference type="NCBI Taxonomy" id="980254"/>
    <lineage>
        <taxon>Bacteria</taxon>
        <taxon>Pseudomonadati</taxon>
        <taxon>Planctomycetota</taxon>
        <taxon>Planctomycetia</taxon>
        <taxon>Pirellulales</taxon>
        <taxon>Pirellulaceae</taxon>
        <taxon>Roseimaritima</taxon>
    </lineage>
</organism>
<feature type="compositionally biased region" description="Polar residues" evidence="1">
    <location>
        <begin position="231"/>
        <end position="244"/>
    </location>
</feature>